<dbReference type="PROSITE" id="PS50102">
    <property type="entry name" value="RRM"/>
    <property type="match status" value="1"/>
</dbReference>
<dbReference type="PANTHER" id="PTHR45904">
    <property type="entry name" value="TRNA (URACIL-5-)-METHYLTRANSFERASE"/>
    <property type="match status" value="1"/>
</dbReference>
<dbReference type="GO" id="GO:0032259">
    <property type="term" value="P:methylation"/>
    <property type="evidence" value="ECO:0007669"/>
    <property type="project" value="UniProtKB-KW"/>
</dbReference>
<keyword evidence="3 8" id="KW-0949">S-adenosyl-L-methionine</keyword>
<feature type="binding site" evidence="8">
    <location>
        <position position="479"/>
    </location>
    <ligand>
        <name>S-adenosyl-L-methionine</name>
        <dbReference type="ChEBI" id="CHEBI:59789"/>
    </ligand>
</feature>
<dbReference type="InterPro" id="IPR035979">
    <property type="entry name" value="RBD_domain_sf"/>
</dbReference>
<reference evidence="10 11" key="1">
    <citation type="submission" date="2015-07" db="EMBL/GenBank/DDBJ databases">
        <title>The genome of Melipona quadrifasciata.</title>
        <authorList>
            <person name="Pan H."/>
            <person name="Kapheim K."/>
        </authorList>
    </citation>
    <scope>NUCLEOTIDE SEQUENCE [LARGE SCALE GENOMIC DNA]</scope>
    <source>
        <strain evidence="10">0111107301</strain>
        <tissue evidence="10">Whole body</tissue>
    </source>
</reference>
<dbReference type="SUPFAM" id="SSF54928">
    <property type="entry name" value="RNA-binding domain, RBD"/>
    <property type="match status" value="1"/>
</dbReference>
<dbReference type="InterPro" id="IPR045850">
    <property type="entry name" value="TRM2_met"/>
</dbReference>
<protein>
    <recommendedName>
        <fullName evidence="5">tRNA (uracil(54)-C(5))-methyltransferase</fullName>
        <ecNumber evidence="5">2.1.1.35</ecNumber>
    </recommendedName>
</protein>
<dbReference type="InterPro" id="IPR010280">
    <property type="entry name" value="U5_MeTrfase_fam"/>
</dbReference>
<organism evidence="10 11">
    <name type="scientific">Melipona quadrifasciata</name>
    <dbReference type="NCBI Taxonomy" id="166423"/>
    <lineage>
        <taxon>Eukaryota</taxon>
        <taxon>Metazoa</taxon>
        <taxon>Ecdysozoa</taxon>
        <taxon>Arthropoda</taxon>
        <taxon>Hexapoda</taxon>
        <taxon>Insecta</taxon>
        <taxon>Pterygota</taxon>
        <taxon>Neoptera</taxon>
        <taxon>Endopterygota</taxon>
        <taxon>Hymenoptera</taxon>
        <taxon>Apocrita</taxon>
        <taxon>Aculeata</taxon>
        <taxon>Apoidea</taxon>
        <taxon>Anthophila</taxon>
        <taxon>Apidae</taxon>
        <taxon>Melipona</taxon>
    </lineage>
</organism>
<comment type="caution">
    <text evidence="8">Lacks conserved residue(s) required for the propagation of feature annotation.</text>
</comment>
<feature type="binding site" evidence="8">
    <location>
        <position position="380"/>
    </location>
    <ligand>
        <name>S-adenosyl-L-methionine</name>
        <dbReference type="ChEBI" id="CHEBI:59789"/>
    </ligand>
</feature>
<evidence type="ECO:0000256" key="3">
    <source>
        <dbReference type="ARBA" id="ARBA00022691"/>
    </source>
</evidence>
<gene>
    <name evidence="10" type="ORF">WN51_09123</name>
</gene>
<comment type="catalytic activity">
    <reaction evidence="6">
        <text>uridine(54) in tRNA + S-adenosyl-L-methionine = 5-methyluridine(54) in tRNA + S-adenosyl-L-homocysteine + H(+)</text>
        <dbReference type="Rhea" id="RHEA:42712"/>
        <dbReference type="Rhea" id="RHEA-COMP:10167"/>
        <dbReference type="Rhea" id="RHEA-COMP:10193"/>
        <dbReference type="ChEBI" id="CHEBI:15378"/>
        <dbReference type="ChEBI" id="CHEBI:57856"/>
        <dbReference type="ChEBI" id="CHEBI:59789"/>
        <dbReference type="ChEBI" id="CHEBI:65315"/>
        <dbReference type="ChEBI" id="CHEBI:74447"/>
        <dbReference type="EC" id="2.1.1.35"/>
    </reaction>
    <physiologicalReaction direction="left-to-right" evidence="6">
        <dbReference type="Rhea" id="RHEA:42713"/>
    </physiologicalReaction>
</comment>
<name>A0A0N1IU26_9HYME</name>
<dbReference type="Gene3D" id="3.30.70.330">
    <property type="match status" value="1"/>
</dbReference>
<evidence type="ECO:0000256" key="4">
    <source>
        <dbReference type="ARBA" id="ARBA00022884"/>
    </source>
</evidence>
<dbReference type="PANTHER" id="PTHR45904:SF2">
    <property type="entry name" value="TRNA (URACIL-5-)-METHYLTRANSFERASE HOMOLOG A"/>
    <property type="match status" value="1"/>
</dbReference>
<evidence type="ECO:0000313" key="11">
    <source>
        <dbReference type="Proteomes" id="UP000053105"/>
    </source>
</evidence>
<dbReference type="InterPro" id="IPR029063">
    <property type="entry name" value="SAM-dependent_MTases_sf"/>
</dbReference>
<dbReference type="EC" id="2.1.1.35" evidence="5"/>
<evidence type="ECO:0000259" key="9">
    <source>
        <dbReference type="PROSITE" id="PS50102"/>
    </source>
</evidence>
<dbReference type="Proteomes" id="UP000053105">
    <property type="component" value="Unassembled WGS sequence"/>
</dbReference>
<dbReference type="InterPro" id="IPR012677">
    <property type="entry name" value="Nucleotide-bd_a/b_plait_sf"/>
</dbReference>
<keyword evidence="11" id="KW-1185">Reference proteome</keyword>
<dbReference type="EMBL" id="KQ435713">
    <property type="protein sequence ID" value="KOX79321.1"/>
    <property type="molecule type" value="Genomic_DNA"/>
</dbReference>
<dbReference type="PROSITE" id="PS51687">
    <property type="entry name" value="SAM_MT_RNA_M5U"/>
    <property type="match status" value="1"/>
</dbReference>
<keyword evidence="2 8" id="KW-0808">Transferase</keyword>
<dbReference type="Pfam" id="PF05958">
    <property type="entry name" value="tRNA_U5-meth_tr"/>
    <property type="match status" value="1"/>
</dbReference>
<feature type="active site" description="Nucleophile" evidence="8">
    <location>
        <position position="507"/>
    </location>
</feature>
<dbReference type="GO" id="GO:0006396">
    <property type="term" value="P:RNA processing"/>
    <property type="evidence" value="ECO:0007669"/>
    <property type="project" value="InterPro"/>
</dbReference>
<comment type="similarity">
    <text evidence="8">Belongs to the class I-like SAM-binding methyltransferase superfamily. RNA M5U methyltransferase family.</text>
</comment>
<evidence type="ECO:0000256" key="5">
    <source>
        <dbReference type="ARBA" id="ARBA00033763"/>
    </source>
</evidence>
<evidence type="ECO:0000256" key="8">
    <source>
        <dbReference type="PROSITE-ProRule" id="PRU01024"/>
    </source>
</evidence>
<dbReference type="OrthoDB" id="10250660at2759"/>
<keyword evidence="4 7" id="KW-0694">RNA-binding</keyword>
<dbReference type="STRING" id="166423.A0A0N1IU26"/>
<feature type="domain" description="RRM" evidence="9">
    <location>
        <begin position="27"/>
        <end position="102"/>
    </location>
</feature>
<sequence>MASNESTEAEKNPYAYLERNDFTSEKYKIEVHGLPKYYGIGEFKKLLNEKLDLQSCKIKPPKRSSGWLYVSFRNEESRRKAIETLNGILWKNCKLSAQIAKPAPDPFVKKRLEEETAKKRLKLDENDQNISIEEKVKLTTIPLWNMPYPNQLELKQKEMRSILSTICNQMLKESKGELLDWLNHQKTKYQGLPCELLPILSTDTITEYRNKCEFTVGKGEKENAVVIGFRLTSYAAGSTAVGPIDNLCHIPNKMKVVIKVLEEFMKNTELKPFHPVDHSGYWRQVTVRTTLRDDLMVIVGIHPQNLSSEKLDELKSQLKAFFETGNGAQAQVTSLYLQIMKLKSVNDKNENNFYHISGTKYIEEMLLGMKFRISPQAFFQVNTLGAQVLYKAAIDLAKPTTDTALLDICCGTGTIGLTFSKYCGEVFGLEMIEDAIKDAKENVVTNKISNCEFFVGKAEDVLSPVIRRTTKSDIIAVVDPPRAGLHQRALLTMRKAKKLSRLIYISCDPRAAAKNLVDLSRPTSKQYIGEPMVPIKAVAVDMFPHTKHCELVLCLESFVRAHVHRVPQDGQGGPTECKARSLSTRQCHFPQESRDPNQPIANFRCISVAPEEARLLLVRQTKDFRWMETGAFDGRESQLS</sequence>
<evidence type="ECO:0000256" key="2">
    <source>
        <dbReference type="ARBA" id="ARBA00022679"/>
    </source>
</evidence>
<dbReference type="Gene3D" id="3.40.50.150">
    <property type="entry name" value="Vaccinia Virus protein VP39"/>
    <property type="match status" value="1"/>
</dbReference>
<dbReference type="GO" id="GO:0030697">
    <property type="term" value="F:tRNA (uracil(54)-C5)-methyltransferase activity, S-adenosyl methionine-dependent"/>
    <property type="evidence" value="ECO:0007669"/>
    <property type="project" value="UniProtKB-EC"/>
</dbReference>
<evidence type="ECO:0000256" key="7">
    <source>
        <dbReference type="PROSITE-ProRule" id="PRU00176"/>
    </source>
</evidence>
<dbReference type="AlphaFoldDB" id="A0A0N1IU26"/>
<dbReference type="InterPro" id="IPR000504">
    <property type="entry name" value="RRM_dom"/>
</dbReference>
<dbReference type="Pfam" id="PF00076">
    <property type="entry name" value="RRM_1"/>
    <property type="match status" value="1"/>
</dbReference>
<feature type="binding site" evidence="8">
    <location>
        <position position="430"/>
    </location>
    <ligand>
        <name>S-adenosyl-L-methionine</name>
        <dbReference type="ChEBI" id="CHEBI:59789"/>
    </ligand>
</feature>
<proteinExistence type="inferred from homology"/>
<accession>A0A0N1IU26</accession>
<dbReference type="CDD" id="cd02440">
    <property type="entry name" value="AdoMet_MTases"/>
    <property type="match status" value="1"/>
</dbReference>
<evidence type="ECO:0000313" key="10">
    <source>
        <dbReference type="EMBL" id="KOX79321.1"/>
    </source>
</evidence>
<evidence type="ECO:0000256" key="1">
    <source>
        <dbReference type="ARBA" id="ARBA00022603"/>
    </source>
</evidence>
<dbReference type="GO" id="GO:0003723">
    <property type="term" value="F:RNA binding"/>
    <property type="evidence" value="ECO:0007669"/>
    <property type="project" value="UniProtKB-UniRule"/>
</dbReference>
<dbReference type="Gene3D" id="2.40.50.1070">
    <property type="match status" value="1"/>
</dbReference>
<keyword evidence="1 8" id="KW-0489">Methyltransferase</keyword>
<evidence type="ECO:0000256" key="6">
    <source>
        <dbReference type="ARBA" id="ARBA00047278"/>
    </source>
</evidence>
<dbReference type="SUPFAM" id="SSF53335">
    <property type="entry name" value="S-adenosyl-L-methionine-dependent methyltransferases"/>
    <property type="match status" value="1"/>
</dbReference>